<dbReference type="Proteomes" id="UP000664265">
    <property type="component" value="Unassembled WGS sequence"/>
</dbReference>
<feature type="domain" description="N-acetyltransferase" evidence="3">
    <location>
        <begin position="2"/>
        <end position="186"/>
    </location>
</feature>
<evidence type="ECO:0000259" key="3">
    <source>
        <dbReference type="PROSITE" id="PS51186"/>
    </source>
</evidence>
<evidence type="ECO:0000256" key="1">
    <source>
        <dbReference type="ARBA" id="ARBA00022679"/>
    </source>
</evidence>
<dbReference type="EMBL" id="JAERMS010000007">
    <property type="protein sequence ID" value="MBO1362939.1"/>
    <property type="molecule type" value="Genomic_DNA"/>
</dbReference>
<dbReference type="PANTHER" id="PTHR43420">
    <property type="entry name" value="ACETYLTRANSFERASE"/>
    <property type="match status" value="1"/>
</dbReference>
<proteinExistence type="predicted"/>
<protein>
    <submittedName>
        <fullName evidence="4">GNAT family N-acetyltransferase</fullName>
    </submittedName>
</protein>
<dbReference type="RefSeq" id="WP_107582188.1">
    <property type="nucleotide sequence ID" value="NZ_JAERMS010000007.1"/>
</dbReference>
<keyword evidence="2" id="KW-0012">Acyltransferase</keyword>
<dbReference type="InterPro" id="IPR016181">
    <property type="entry name" value="Acyl_CoA_acyltransferase"/>
</dbReference>
<dbReference type="PANTHER" id="PTHR43420:SF47">
    <property type="entry name" value="N-ACETYLTRANSFERASE DOMAIN-CONTAINING PROTEIN"/>
    <property type="match status" value="1"/>
</dbReference>
<dbReference type="InterPro" id="IPR050680">
    <property type="entry name" value="YpeA/RimI_acetyltransf"/>
</dbReference>
<evidence type="ECO:0000313" key="4">
    <source>
        <dbReference type="EMBL" id="MBO1362939.1"/>
    </source>
</evidence>
<keyword evidence="5" id="KW-1185">Reference proteome</keyword>
<gene>
    <name evidence="4" type="ORF">JHU38_03960</name>
</gene>
<dbReference type="Gene3D" id="3.40.630.30">
    <property type="match status" value="1"/>
</dbReference>
<evidence type="ECO:0000256" key="2">
    <source>
        <dbReference type="ARBA" id="ARBA00023315"/>
    </source>
</evidence>
<evidence type="ECO:0000313" key="5">
    <source>
        <dbReference type="Proteomes" id="UP000664265"/>
    </source>
</evidence>
<dbReference type="Pfam" id="PF00583">
    <property type="entry name" value="Acetyltransf_1"/>
    <property type="match status" value="1"/>
</dbReference>
<dbReference type="PROSITE" id="PS51186">
    <property type="entry name" value="GNAT"/>
    <property type="match status" value="1"/>
</dbReference>
<sequence>MIRIENALPTQAAIIATLIMEAMNHECCQYFAGPRHTTADFHRLMKSLVERTDSQYSYTNTLVALDGTEVVGCCVSYDGARLHRLRQAFIAGAQAAFGMDHSDMDDETRAGELYIDSLAVAASHRGQGIATSLLEATCRKARRMNLPAGLLVDQGNPAAERLYARLGFEYVNDAEWGSHPMRHLQRKV</sequence>
<dbReference type="SUPFAM" id="SSF55729">
    <property type="entry name" value="Acyl-CoA N-acyltransferases (Nat)"/>
    <property type="match status" value="1"/>
</dbReference>
<organism evidence="4 5">
    <name type="scientific">Prevotella illustrans</name>
    <dbReference type="NCBI Taxonomy" id="2800387"/>
    <lineage>
        <taxon>Bacteria</taxon>
        <taxon>Pseudomonadati</taxon>
        <taxon>Bacteroidota</taxon>
        <taxon>Bacteroidia</taxon>
        <taxon>Bacteroidales</taxon>
        <taxon>Prevotellaceae</taxon>
        <taxon>Prevotella</taxon>
    </lineage>
</organism>
<reference evidence="4 5" key="1">
    <citation type="submission" date="2021-01" db="EMBL/GenBank/DDBJ databases">
        <title>Prevotella A2931 sp. nov.</title>
        <authorList>
            <person name="Buhl M."/>
            <person name="Oberhettinger P."/>
        </authorList>
    </citation>
    <scope>NUCLEOTIDE SEQUENCE [LARGE SCALE GENOMIC DNA]</scope>
    <source>
        <strain evidence="4 5">A2931</strain>
    </source>
</reference>
<comment type="caution">
    <text evidence="4">The sequence shown here is derived from an EMBL/GenBank/DDBJ whole genome shotgun (WGS) entry which is preliminary data.</text>
</comment>
<name>A0ABS3M455_9BACT</name>
<dbReference type="InterPro" id="IPR000182">
    <property type="entry name" value="GNAT_dom"/>
</dbReference>
<dbReference type="CDD" id="cd04301">
    <property type="entry name" value="NAT_SF"/>
    <property type="match status" value="1"/>
</dbReference>
<keyword evidence="1" id="KW-0808">Transferase</keyword>
<accession>A0ABS3M455</accession>